<dbReference type="Pfam" id="PF00498">
    <property type="entry name" value="FHA"/>
    <property type="match status" value="1"/>
</dbReference>
<accession>A0A7W9WXX0</accession>
<proteinExistence type="predicted"/>
<feature type="domain" description="FHA" evidence="1">
    <location>
        <begin position="310"/>
        <end position="374"/>
    </location>
</feature>
<evidence type="ECO:0000313" key="3">
    <source>
        <dbReference type="Proteomes" id="UP000540787"/>
    </source>
</evidence>
<name>A0A7W9WXX0_9BURK</name>
<evidence type="ECO:0000259" key="1">
    <source>
        <dbReference type="PROSITE" id="PS50006"/>
    </source>
</evidence>
<comment type="caution">
    <text evidence="2">The sequence shown here is derived from an EMBL/GenBank/DDBJ whole genome shotgun (WGS) entry which is preliminary data.</text>
</comment>
<dbReference type="InterPro" id="IPR008984">
    <property type="entry name" value="SMAD_FHA_dom_sf"/>
</dbReference>
<dbReference type="EMBL" id="JACHBX010000001">
    <property type="protein sequence ID" value="MBB6132844.1"/>
    <property type="molecule type" value="Genomic_DNA"/>
</dbReference>
<dbReference type="InterPro" id="IPR000253">
    <property type="entry name" value="FHA_dom"/>
</dbReference>
<evidence type="ECO:0000313" key="2">
    <source>
        <dbReference type="EMBL" id="MBB6132844.1"/>
    </source>
</evidence>
<dbReference type="Proteomes" id="UP000540787">
    <property type="component" value="Unassembled WGS sequence"/>
</dbReference>
<protein>
    <recommendedName>
        <fullName evidence="1">FHA domain-containing protein</fullName>
    </recommendedName>
</protein>
<sequence>MNRCRNPAHPHCTVWVAPGEVRCAHGHAQPEAAAGAYQAHAAPLPPSANAVVDGLPASFDTISAVRTRRDTVVPATPAPTSLQRPQLHISGFDPRAAGGRQALRLELRGMPMDCAPDVRMLVHSALRLHGGESYCFQRTSRGDWRPLFLEFSSRGLEHGQYRIEIELHSRHAHAPDASRTWTCSPVILVPRQDASLGEIHQTFLATHKNVRVTADDAGIARVNAPGGGRIDIDVVARNASIAHLNLDGGNGTGKIDMGMTTIAWDEDLIEIDLPAQPAAHPCLTDSACLVHAEADSATQRHVRLFALDEFMLGRFELDAPDADVLLAHHGETGMEIGGLTRRLSGRHAIIRRSRAGFEIEDVSRYGLLLDGVWPGKHMPVQLRLGMRIELTASIKGIVTLEVTALLAHAVVLHRLDAGARAECFYLMAPDAVPPAGQAALNGAGAQPVAMPRAVALPLLFHRDGGFWQRDRASGRDAPLAISGTLDRVQQSGMGMAARFVPTAYPEARADRRSVDRRSLLAAALSA</sequence>
<reference evidence="2 3" key="1">
    <citation type="submission" date="2020-08" db="EMBL/GenBank/DDBJ databases">
        <title>The Agave Microbiome: Exploring the role of microbial communities in plant adaptations to desert environments.</title>
        <authorList>
            <person name="Partida-Martinez L.P."/>
        </authorList>
    </citation>
    <scope>NUCLEOTIDE SEQUENCE [LARGE SCALE GENOMIC DNA]</scope>
    <source>
        <strain evidence="2 3">AT3.2</strain>
    </source>
</reference>
<dbReference type="PROSITE" id="PS50006">
    <property type="entry name" value="FHA_DOMAIN"/>
    <property type="match status" value="1"/>
</dbReference>
<dbReference type="SUPFAM" id="SSF49879">
    <property type="entry name" value="SMAD/FHA domain"/>
    <property type="match status" value="1"/>
</dbReference>
<keyword evidence="3" id="KW-1185">Reference proteome</keyword>
<dbReference type="Gene3D" id="2.60.200.20">
    <property type="match status" value="1"/>
</dbReference>
<organism evidence="2 3">
    <name type="scientific">Massilia aurea</name>
    <dbReference type="NCBI Taxonomy" id="373040"/>
    <lineage>
        <taxon>Bacteria</taxon>
        <taxon>Pseudomonadati</taxon>
        <taxon>Pseudomonadota</taxon>
        <taxon>Betaproteobacteria</taxon>
        <taxon>Burkholderiales</taxon>
        <taxon>Oxalobacteraceae</taxon>
        <taxon>Telluria group</taxon>
        <taxon>Massilia</taxon>
    </lineage>
</organism>
<dbReference type="AlphaFoldDB" id="A0A7W9WXX0"/>
<dbReference type="RefSeq" id="WP_183551642.1">
    <property type="nucleotide sequence ID" value="NZ_JACHBX010000001.1"/>
</dbReference>
<dbReference type="CDD" id="cd00060">
    <property type="entry name" value="FHA"/>
    <property type="match status" value="1"/>
</dbReference>
<gene>
    <name evidence="2" type="ORF">HD842_000955</name>
</gene>